<dbReference type="KEGG" id="bgt:106066872"/>
<keyword evidence="1" id="KW-0677">Repeat</keyword>
<dbReference type="InterPro" id="IPR036770">
    <property type="entry name" value="Ankyrin_rpt-contain_sf"/>
</dbReference>
<dbReference type="Proteomes" id="UP000076420">
    <property type="component" value="Unassembled WGS sequence"/>
</dbReference>
<dbReference type="PANTHER" id="PTHR24189:SF50">
    <property type="entry name" value="ANKYRIN REPEAT AND SOCS BOX PROTEIN 2"/>
    <property type="match status" value="1"/>
</dbReference>
<evidence type="ECO:0000313" key="4">
    <source>
        <dbReference type="EnsemblMetazoa" id="BGLB020396-PA"/>
    </source>
</evidence>
<dbReference type="Gene3D" id="1.25.40.20">
    <property type="entry name" value="Ankyrin repeat-containing domain"/>
    <property type="match status" value="1"/>
</dbReference>
<evidence type="ECO:0000313" key="5">
    <source>
        <dbReference type="Proteomes" id="UP000076420"/>
    </source>
</evidence>
<gene>
    <name evidence="4" type="primary">106066872</name>
</gene>
<dbReference type="PANTHER" id="PTHR24189">
    <property type="entry name" value="MYOTROPHIN"/>
    <property type="match status" value="1"/>
</dbReference>
<dbReference type="PROSITE" id="PS50088">
    <property type="entry name" value="ANK_REPEAT"/>
    <property type="match status" value="2"/>
</dbReference>
<name>A0A2C9KJE9_BIOGL</name>
<accession>A0A2C9KJE9</accession>
<dbReference type="SUPFAM" id="SSF48403">
    <property type="entry name" value="Ankyrin repeat"/>
    <property type="match status" value="1"/>
</dbReference>
<evidence type="ECO:0000256" key="2">
    <source>
        <dbReference type="ARBA" id="ARBA00023043"/>
    </source>
</evidence>
<dbReference type="SMART" id="SM00248">
    <property type="entry name" value="ANK"/>
    <property type="match status" value="2"/>
</dbReference>
<reference evidence="4" key="1">
    <citation type="submission" date="2020-05" db="UniProtKB">
        <authorList>
            <consortium name="EnsemblMetazoa"/>
        </authorList>
    </citation>
    <scope>IDENTIFICATION</scope>
    <source>
        <strain evidence="4">BB02</strain>
    </source>
</reference>
<dbReference type="VEuPathDB" id="VectorBase:BGLAX_042246"/>
<dbReference type="PROSITE" id="PS50297">
    <property type="entry name" value="ANK_REP_REGION"/>
    <property type="match status" value="1"/>
</dbReference>
<proteinExistence type="predicted"/>
<dbReference type="Pfam" id="PF12796">
    <property type="entry name" value="Ank_2"/>
    <property type="match status" value="1"/>
</dbReference>
<feature type="repeat" description="ANK" evidence="3">
    <location>
        <begin position="25"/>
        <end position="58"/>
    </location>
</feature>
<dbReference type="EnsemblMetazoa" id="BGLB020396-RA">
    <property type="protein sequence ID" value="BGLB020396-PA"/>
    <property type="gene ID" value="BGLB020396"/>
</dbReference>
<feature type="repeat" description="ANK" evidence="3">
    <location>
        <begin position="59"/>
        <end position="91"/>
    </location>
</feature>
<evidence type="ECO:0000256" key="3">
    <source>
        <dbReference type="PROSITE-ProRule" id="PRU00023"/>
    </source>
</evidence>
<protein>
    <submittedName>
        <fullName evidence="4">Uncharacterized protein</fullName>
    </submittedName>
</protein>
<dbReference type="InterPro" id="IPR050745">
    <property type="entry name" value="Multifunctional_regulatory"/>
</dbReference>
<dbReference type="AlphaFoldDB" id="A0A2C9KJE9"/>
<dbReference type="InterPro" id="IPR002110">
    <property type="entry name" value="Ankyrin_rpt"/>
</dbReference>
<sequence>MEEQLLLALEILLKLGANLEDVDENGCTALTASVKNCLGVVVLKFLLEKGADVNRRNKNGWTALHIAVMTHQYNCVETLLKYGADVNVNCYLTADLGQDGQEQKSALSIVLNSWYPSEEAQRTALMMIDHGASAELVRRDIIIRLIAADNDGILVRKLMKSGISHIDIAIQSNVFSWPETPVSALAVSLILDSLDISRYLIENWFLAKSDIKILSRNKKIIDYLELHTSKPVSYLKELSRQPMRLELLCFIKVSSALGSDQGRRLRVHNSKLPAVVQNQLLFSKIEHKVLEQVSDDNLFLYSEMFLKKQLL</sequence>
<dbReference type="STRING" id="6526.A0A2C9KJE9"/>
<organism evidence="4 5">
    <name type="scientific">Biomphalaria glabrata</name>
    <name type="common">Bloodfluke planorb</name>
    <name type="synonym">Freshwater snail</name>
    <dbReference type="NCBI Taxonomy" id="6526"/>
    <lineage>
        <taxon>Eukaryota</taxon>
        <taxon>Metazoa</taxon>
        <taxon>Spiralia</taxon>
        <taxon>Lophotrochozoa</taxon>
        <taxon>Mollusca</taxon>
        <taxon>Gastropoda</taxon>
        <taxon>Heterobranchia</taxon>
        <taxon>Euthyneura</taxon>
        <taxon>Panpulmonata</taxon>
        <taxon>Hygrophila</taxon>
        <taxon>Lymnaeoidea</taxon>
        <taxon>Planorbidae</taxon>
        <taxon>Biomphalaria</taxon>
    </lineage>
</organism>
<evidence type="ECO:0000256" key="1">
    <source>
        <dbReference type="ARBA" id="ARBA00022737"/>
    </source>
</evidence>
<dbReference type="VEuPathDB" id="VectorBase:BGLB020396"/>
<keyword evidence="2 3" id="KW-0040">ANK repeat</keyword>